<keyword evidence="10 11" id="KW-0807">Transducer</keyword>
<dbReference type="EMBL" id="CAJPVJ010005451">
    <property type="protein sequence ID" value="CAG2169549.1"/>
    <property type="molecule type" value="Genomic_DNA"/>
</dbReference>
<feature type="transmembrane region" description="Helical" evidence="12">
    <location>
        <begin position="235"/>
        <end position="258"/>
    </location>
</feature>
<dbReference type="PROSITE" id="PS00237">
    <property type="entry name" value="G_PROTEIN_RECEP_F1_1"/>
    <property type="match status" value="1"/>
</dbReference>
<dbReference type="Proteomes" id="UP000728032">
    <property type="component" value="Unassembled WGS sequence"/>
</dbReference>
<dbReference type="GO" id="GO:0005886">
    <property type="term" value="C:plasma membrane"/>
    <property type="evidence" value="ECO:0007669"/>
    <property type="project" value="UniProtKB-SubCell"/>
</dbReference>
<evidence type="ECO:0000256" key="3">
    <source>
        <dbReference type="ARBA" id="ARBA00022475"/>
    </source>
</evidence>
<keyword evidence="8" id="KW-1015">Disulfide bond</keyword>
<comment type="subcellular location">
    <subcellularLocation>
        <location evidence="1">Cell membrane</location>
        <topology evidence="1">Multi-pass membrane protein</topology>
    </subcellularLocation>
</comment>
<proteinExistence type="inferred from homology"/>
<keyword evidence="9 11" id="KW-0675">Receptor</keyword>
<feature type="transmembrane region" description="Helical" evidence="12">
    <location>
        <begin position="94"/>
        <end position="113"/>
    </location>
</feature>
<feature type="transmembrane region" description="Helical" evidence="12">
    <location>
        <begin position="133"/>
        <end position="153"/>
    </location>
</feature>
<feature type="domain" description="G-protein coupled receptors family 1 profile" evidence="13">
    <location>
        <begin position="32"/>
        <end position="223"/>
    </location>
</feature>
<evidence type="ECO:0000313" key="15">
    <source>
        <dbReference type="Proteomes" id="UP000728032"/>
    </source>
</evidence>
<feature type="transmembrane region" description="Helical" evidence="12">
    <location>
        <begin position="204"/>
        <end position="223"/>
    </location>
</feature>
<gene>
    <name evidence="14" type="ORF">ONB1V03_LOCUS9025</name>
</gene>
<keyword evidence="15" id="KW-1185">Reference proteome</keyword>
<dbReference type="PANTHER" id="PTHR24248:SF199">
    <property type="entry name" value="IP13425P-RELATED"/>
    <property type="match status" value="1"/>
</dbReference>
<evidence type="ECO:0000259" key="13">
    <source>
        <dbReference type="PROSITE" id="PS50262"/>
    </source>
</evidence>
<feature type="transmembrane region" description="Helical" evidence="12">
    <location>
        <begin position="12"/>
        <end position="40"/>
    </location>
</feature>
<dbReference type="AlphaFoldDB" id="A0A7R9M2H7"/>
<evidence type="ECO:0000313" key="14">
    <source>
        <dbReference type="EMBL" id="CAD7652362.1"/>
    </source>
</evidence>
<evidence type="ECO:0000256" key="4">
    <source>
        <dbReference type="ARBA" id="ARBA00022692"/>
    </source>
</evidence>
<evidence type="ECO:0000256" key="5">
    <source>
        <dbReference type="ARBA" id="ARBA00022989"/>
    </source>
</evidence>
<evidence type="ECO:0000256" key="1">
    <source>
        <dbReference type="ARBA" id="ARBA00004651"/>
    </source>
</evidence>
<evidence type="ECO:0000256" key="7">
    <source>
        <dbReference type="ARBA" id="ARBA00023136"/>
    </source>
</evidence>
<dbReference type="OrthoDB" id="10044919at2759"/>
<keyword evidence="3" id="KW-1003">Cell membrane</keyword>
<dbReference type="PANTHER" id="PTHR24248">
    <property type="entry name" value="ADRENERGIC RECEPTOR-RELATED G-PROTEIN COUPLED RECEPTOR"/>
    <property type="match status" value="1"/>
</dbReference>
<evidence type="ECO:0000256" key="9">
    <source>
        <dbReference type="ARBA" id="ARBA00023170"/>
    </source>
</evidence>
<evidence type="ECO:0000256" key="12">
    <source>
        <dbReference type="SAM" id="Phobius"/>
    </source>
</evidence>
<evidence type="ECO:0000256" key="8">
    <source>
        <dbReference type="ARBA" id="ARBA00023157"/>
    </source>
</evidence>
<name>A0A7R9M2H7_9ACAR</name>
<keyword evidence="4 11" id="KW-0812">Transmembrane</keyword>
<dbReference type="InterPro" id="IPR017452">
    <property type="entry name" value="GPCR_Rhodpsn_7TM"/>
</dbReference>
<dbReference type="Pfam" id="PF00001">
    <property type="entry name" value="7tm_1"/>
    <property type="match status" value="1"/>
</dbReference>
<evidence type="ECO:0000256" key="10">
    <source>
        <dbReference type="ARBA" id="ARBA00023224"/>
    </source>
</evidence>
<accession>A0A7R9M2H7</accession>
<evidence type="ECO:0000256" key="2">
    <source>
        <dbReference type="ARBA" id="ARBA00010663"/>
    </source>
</evidence>
<comment type="similarity">
    <text evidence="2 11">Belongs to the G-protein coupled receptor 1 family.</text>
</comment>
<evidence type="ECO:0000256" key="11">
    <source>
        <dbReference type="RuleBase" id="RU000688"/>
    </source>
</evidence>
<dbReference type="InterPro" id="IPR000276">
    <property type="entry name" value="GPCR_Rhodpsn"/>
</dbReference>
<dbReference type="PRINTS" id="PR00237">
    <property type="entry name" value="GPCRRHODOPSN"/>
</dbReference>
<reference evidence="14" key="1">
    <citation type="submission" date="2020-11" db="EMBL/GenBank/DDBJ databases">
        <authorList>
            <person name="Tran Van P."/>
        </authorList>
    </citation>
    <scope>NUCLEOTIDE SEQUENCE</scope>
</reference>
<organism evidence="14">
    <name type="scientific">Oppiella nova</name>
    <dbReference type="NCBI Taxonomy" id="334625"/>
    <lineage>
        <taxon>Eukaryota</taxon>
        <taxon>Metazoa</taxon>
        <taxon>Ecdysozoa</taxon>
        <taxon>Arthropoda</taxon>
        <taxon>Chelicerata</taxon>
        <taxon>Arachnida</taxon>
        <taxon>Acari</taxon>
        <taxon>Acariformes</taxon>
        <taxon>Sarcoptiformes</taxon>
        <taxon>Oribatida</taxon>
        <taxon>Brachypylina</taxon>
        <taxon>Oppioidea</taxon>
        <taxon>Oppiidae</taxon>
        <taxon>Oppiella</taxon>
    </lineage>
</organism>
<feature type="transmembrane region" description="Helical" evidence="12">
    <location>
        <begin position="52"/>
        <end position="74"/>
    </location>
</feature>
<sequence length="273" mass="31933">MNSTHISTDQLYFIQFLSSILLFIIIFTTIIGNILVITAVVTTPKLKIRSNYLILSLSITDLCVGVFLMPLMAYYEVVDMGYWMYGPVICDIKYLMTTVFTLASYMHLICIAIDRYLSVTRIQYSMNKSKSHVMAMIGISWILPVIITIWPILGFRDNQMYRDFMNENICHAIGNNNDINEFQRQQSVDKNDKLMRREFKVAKTLAIVTIVFVPYNVMNYRYIISSQTPDYKELAYLRTTIWLACFNSTLNPILYAFLNKDFRVAFKRILYYN</sequence>
<protein>
    <recommendedName>
        <fullName evidence="13">G-protein coupled receptors family 1 profile domain-containing protein</fullName>
    </recommendedName>
</protein>
<dbReference type="SUPFAM" id="SSF81321">
    <property type="entry name" value="Family A G protein-coupled receptor-like"/>
    <property type="match status" value="1"/>
</dbReference>
<dbReference type="EMBL" id="OC920276">
    <property type="protein sequence ID" value="CAD7652362.1"/>
    <property type="molecule type" value="Genomic_DNA"/>
</dbReference>
<keyword evidence="7 12" id="KW-0472">Membrane</keyword>
<evidence type="ECO:0000256" key="6">
    <source>
        <dbReference type="ARBA" id="ARBA00023040"/>
    </source>
</evidence>
<dbReference type="PROSITE" id="PS50262">
    <property type="entry name" value="G_PROTEIN_RECEP_F1_2"/>
    <property type="match status" value="1"/>
</dbReference>
<keyword evidence="6 11" id="KW-0297">G-protein coupled receptor</keyword>
<dbReference type="GO" id="GO:0004930">
    <property type="term" value="F:G protein-coupled receptor activity"/>
    <property type="evidence" value="ECO:0007669"/>
    <property type="project" value="UniProtKB-KW"/>
</dbReference>
<dbReference type="Gene3D" id="1.20.1070.10">
    <property type="entry name" value="Rhodopsin 7-helix transmembrane proteins"/>
    <property type="match status" value="2"/>
</dbReference>
<dbReference type="SMART" id="SM01381">
    <property type="entry name" value="7TM_GPCR_Srsx"/>
    <property type="match status" value="1"/>
</dbReference>
<keyword evidence="5 12" id="KW-1133">Transmembrane helix</keyword>